<evidence type="ECO:0000313" key="2">
    <source>
        <dbReference type="Proteomes" id="UP000265703"/>
    </source>
</evidence>
<organism evidence="1 2">
    <name type="scientific">Glomus cerebriforme</name>
    <dbReference type="NCBI Taxonomy" id="658196"/>
    <lineage>
        <taxon>Eukaryota</taxon>
        <taxon>Fungi</taxon>
        <taxon>Fungi incertae sedis</taxon>
        <taxon>Mucoromycota</taxon>
        <taxon>Glomeromycotina</taxon>
        <taxon>Glomeromycetes</taxon>
        <taxon>Glomerales</taxon>
        <taxon>Glomeraceae</taxon>
        <taxon>Glomus</taxon>
    </lineage>
</organism>
<accession>A0A397SRU0</accession>
<gene>
    <name evidence="1" type="ORF">C1645_223289</name>
</gene>
<dbReference type="AlphaFoldDB" id="A0A397SRU0"/>
<reference evidence="1 2" key="1">
    <citation type="submission" date="2018-06" db="EMBL/GenBank/DDBJ databases">
        <title>Comparative genomics reveals the genomic features of Rhizophagus irregularis, R. cerebriforme, R. diaphanum and Gigaspora rosea, and their symbiotic lifestyle signature.</title>
        <authorList>
            <person name="Morin E."/>
            <person name="San Clemente H."/>
            <person name="Chen E.C.H."/>
            <person name="De La Providencia I."/>
            <person name="Hainaut M."/>
            <person name="Kuo A."/>
            <person name="Kohler A."/>
            <person name="Murat C."/>
            <person name="Tang N."/>
            <person name="Roy S."/>
            <person name="Loubradou J."/>
            <person name="Henrissat B."/>
            <person name="Grigoriev I.V."/>
            <person name="Corradi N."/>
            <person name="Roux C."/>
            <person name="Martin F.M."/>
        </authorList>
    </citation>
    <scope>NUCLEOTIDE SEQUENCE [LARGE SCALE GENOMIC DNA]</scope>
    <source>
        <strain evidence="1 2">DAOM 227022</strain>
    </source>
</reference>
<keyword evidence="2" id="KW-1185">Reference proteome</keyword>
<dbReference type="OrthoDB" id="2316259at2759"/>
<name>A0A397SRU0_9GLOM</name>
<dbReference type="EMBL" id="QKYT01000244">
    <property type="protein sequence ID" value="RIA88843.1"/>
    <property type="molecule type" value="Genomic_DNA"/>
</dbReference>
<dbReference type="Proteomes" id="UP000265703">
    <property type="component" value="Unassembled WGS sequence"/>
</dbReference>
<comment type="caution">
    <text evidence="1">The sequence shown here is derived from an EMBL/GenBank/DDBJ whole genome shotgun (WGS) entry which is preliminary data.</text>
</comment>
<proteinExistence type="predicted"/>
<sequence length="149" mass="17407">MTEFIEMFKNLRNDYEKTFQVMKNGTIKANNENFERVQDFLKRYEPLLLFEGLVVGVVNTEVAGRKDIKIVNKNKKEIVKLLGVANQLYLRACRALKSQPDQNYANVTISEVNNNYFEPVKNNNVLDYVNPQEKKITDKFLNEVENLQI</sequence>
<evidence type="ECO:0000313" key="1">
    <source>
        <dbReference type="EMBL" id="RIA88843.1"/>
    </source>
</evidence>
<protein>
    <submittedName>
        <fullName evidence="1">Uncharacterized protein</fullName>
    </submittedName>
</protein>